<sequence length="222" mass="25128">MKTLNAPEFSSLTHQATVLEEDGYGVKVMKLNDGSFLKLFRLKRTFSSALFYPYAKRFAANAAELQRLGVPTPRVIQCFSVAEPKRNCVHYHPLEGVTLRELYRREQQPMPDERVRLLGQFLASLHDKGVYFRSIHLGNIVLTPASDLGLIDLSDMKIQRRPLSNRLRLRNFAHLIKGEEDQASLQLAGEQGRLLLVSYLEGSQHSDKGLKEALTNALDIPL</sequence>
<proteinExistence type="predicted"/>
<dbReference type="RefSeq" id="WP_125016057.1">
    <property type="nucleotide sequence ID" value="NZ_QWEZ01000002.1"/>
</dbReference>
<gene>
    <name evidence="1" type="ORF">D0544_10700</name>
</gene>
<evidence type="ECO:0000313" key="1">
    <source>
        <dbReference type="EMBL" id="RRJ82346.1"/>
    </source>
</evidence>
<dbReference type="InterPro" id="IPR011009">
    <property type="entry name" value="Kinase-like_dom_sf"/>
</dbReference>
<dbReference type="EMBL" id="QWEZ01000002">
    <property type="protein sequence ID" value="RRJ82346.1"/>
    <property type="molecule type" value="Genomic_DNA"/>
</dbReference>
<organism evidence="1 2">
    <name type="scientific">Aestuariirhabdus litorea</name>
    <dbReference type="NCBI Taxonomy" id="2528527"/>
    <lineage>
        <taxon>Bacteria</taxon>
        <taxon>Pseudomonadati</taxon>
        <taxon>Pseudomonadota</taxon>
        <taxon>Gammaproteobacteria</taxon>
        <taxon>Oceanospirillales</taxon>
        <taxon>Aestuariirhabdaceae</taxon>
        <taxon>Aestuariirhabdus</taxon>
    </lineage>
</organism>
<evidence type="ECO:0000313" key="2">
    <source>
        <dbReference type="Proteomes" id="UP000280792"/>
    </source>
</evidence>
<reference evidence="1 2" key="1">
    <citation type="submission" date="2018-08" db="EMBL/GenBank/DDBJ databases">
        <authorList>
            <person name="Khan S.A."/>
        </authorList>
    </citation>
    <scope>NUCLEOTIDE SEQUENCE [LARGE SCALE GENOMIC DNA]</scope>
    <source>
        <strain evidence="1 2">GTF-13</strain>
    </source>
</reference>
<accession>A0A3P3VKT5</accession>
<dbReference type="SUPFAM" id="SSF56112">
    <property type="entry name" value="Protein kinase-like (PK-like)"/>
    <property type="match status" value="1"/>
</dbReference>
<reference evidence="1 2" key="2">
    <citation type="submission" date="2018-12" db="EMBL/GenBank/DDBJ databases">
        <title>Simiduia agarivorans gen. nov., sp. nov., a marine, agarolytic bacterium isolated from shallow coastal water from Keelung, Taiwan.</title>
        <authorList>
            <person name="Shieh W.Y."/>
        </authorList>
    </citation>
    <scope>NUCLEOTIDE SEQUENCE [LARGE SCALE GENOMIC DNA]</scope>
    <source>
        <strain evidence="1 2">GTF-13</strain>
    </source>
</reference>
<name>A0A3P3VKT5_9GAMM</name>
<dbReference type="Gene3D" id="1.10.510.10">
    <property type="entry name" value="Transferase(Phosphotransferase) domain 1"/>
    <property type="match status" value="1"/>
</dbReference>
<dbReference type="Proteomes" id="UP000280792">
    <property type="component" value="Unassembled WGS sequence"/>
</dbReference>
<keyword evidence="2" id="KW-1185">Reference proteome</keyword>
<comment type="caution">
    <text evidence="1">The sequence shown here is derived from an EMBL/GenBank/DDBJ whole genome shotgun (WGS) entry which is preliminary data.</text>
</comment>
<protein>
    <submittedName>
        <fullName evidence="1">Toluene tolerance protein</fullName>
    </submittedName>
</protein>
<dbReference type="AlphaFoldDB" id="A0A3P3VKT5"/>